<comment type="caution">
    <text evidence="2">The sequence shown here is derived from an EMBL/GenBank/DDBJ whole genome shotgun (WGS) entry which is preliminary data.</text>
</comment>
<sequence>SVARKKIPIPKRLQFSTNDNDDDAREGQHMDLQPLLNHVKQIDANVLKLLKQQQQATLSLDRQENFLKILCNNQKKTCEKFKKI</sequence>
<feature type="region of interest" description="Disordered" evidence="1">
    <location>
        <begin position="1"/>
        <end position="27"/>
    </location>
</feature>
<dbReference type="AlphaFoldDB" id="A0A822CM12"/>
<evidence type="ECO:0000313" key="2">
    <source>
        <dbReference type="EMBL" id="CAF5046575.1"/>
    </source>
</evidence>
<reference evidence="2" key="1">
    <citation type="submission" date="2021-02" db="EMBL/GenBank/DDBJ databases">
        <authorList>
            <person name="Nowell W R."/>
        </authorList>
    </citation>
    <scope>NUCLEOTIDE SEQUENCE</scope>
</reference>
<evidence type="ECO:0000313" key="3">
    <source>
        <dbReference type="Proteomes" id="UP000663848"/>
    </source>
</evidence>
<proteinExistence type="predicted"/>
<evidence type="ECO:0000256" key="1">
    <source>
        <dbReference type="SAM" id="MobiDB-lite"/>
    </source>
</evidence>
<protein>
    <submittedName>
        <fullName evidence="2">Uncharacterized protein</fullName>
    </submittedName>
</protein>
<dbReference type="EMBL" id="CAJOBR010049171">
    <property type="protein sequence ID" value="CAF5046575.1"/>
    <property type="molecule type" value="Genomic_DNA"/>
</dbReference>
<feature type="non-terminal residue" evidence="2">
    <location>
        <position position="1"/>
    </location>
</feature>
<gene>
    <name evidence="2" type="ORF">QYT958_LOCUS41782</name>
</gene>
<dbReference type="Proteomes" id="UP000663848">
    <property type="component" value="Unassembled WGS sequence"/>
</dbReference>
<accession>A0A822CM12</accession>
<name>A0A822CM12_9BILA</name>
<organism evidence="2 3">
    <name type="scientific">Rotaria socialis</name>
    <dbReference type="NCBI Taxonomy" id="392032"/>
    <lineage>
        <taxon>Eukaryota</taxon>
        <taxon>Metazoa</taxon>
        <taxon>Spiralia</taxon>
        <taxon>Gnathifera</taxon>
        <taxon>Rotifera</taxon>
        <taxon>Eurotatoria</taxon>
        <taxon>Bdelloidea</taxon>
        <taxon>Philodinida</taxon>
        <taxon>Philodinidae</taxon>
        <taxon>Rotaria</taxon>
    </lineage>
</organism>